<keyword evidence="2" id="KW-1185">Reference proteome</keyword>
<sequence length="268" mass="29897">MDIYRLITRNRLNNKLKYHSIPQPAKIVKYIIRGASPELLMLVLRLITDYDSGASSCFIWPSAQLKADHCKEADKSLFSFVVDPLASPSNTTAESSLDTVVTLLIYLGYLTIGSNNALQIPNNGVRDMWENLRLLATFGTIVQTQQDIKQHRLITSLYNGQPGLLYAVLTSALQRLSTSGANLPLQAQLEYVCRWILSNLTVSRYSSSHGKANLESDQKFVAYPKLNTPWTVMLLPFGRYIQPLAVTLCFSQNSNLDDAINVDIAIGK</sequence>
<evidence type="ECO:0000313" key="2">
    <source>
        <dbReference type="Proteomes" id="UP001139887"/>
    </source>
</evidence>
<name>A0A9W8LX44_9FUNG</name>
<reference evidence="1" key="1">
    <citation type="submission" date="2022-07" db="EMBL/GenBank/DDBJ databases">
        <title>Phylogenomic reconstructions and comparative analyses of Kickxellomycotina fungi.</title>
        <authorList>
            <person name="Reynolds N.K."/>
            <person name="Stajich J.E."/>
            <person name="Barry K."/>
            <person name="Grigoriev I.V."/>
            <person name="Crous P."/>
            <person name="Smith M.E."/>
        </authorList>
    </citation>
    <scope>NUCLEOTIDE SEQUENCE</scope>
    <source>
        <strain evidence="1">NRRL 1566</strain>
    </source>
</reference>
<dbReference type="AlphaFoldDB" id="A0A9W8LX44"/>
<evidence type="ECO:0000313" key="1">
    <source>
        <dbReference type="EMBL" id="KAJ2844989.1"/>
    </source>
</evidence>
<accession>A0A9W8LX44</accession>
<gene>
    <name evidence="1" type="ORF">IWW36_004970</name>
</gene>
<dbReference type="EMBL" id="JANBUW010000926">
    <property type="protein sequence ID" value="KAJ2844989.1"/>
    <property type="molecule type" value="Genomic_DNA"/>
</dbReference>
<protein>
    <submittedName>
        <fullName evidence="1">Uncharacterized protein</fullName>
    </submittedName>
</protein>
<comment type="caution">
    <text evidence="1">The sequence shown here is derived from an EMBL/GenBank/DDBJ whole genome shotgun (WGS) entry which is preliminary data.</text>
</comment>
<organism evidence="1 2">
    <name type="scientific">Coemansia brasiliensis</name>
    <dbReference type="NCBI Taxonomy" id="2650707"/>
    <lineage>
        <taxon>Eukaryota</taxon>
        <taxon>Fungi</taxon>
        <taxon>Fungi incertae sedis</taxon>
        <taxon>Zoopagomycota</taxon>
        <taxon>Kickxellomycotina</taxon>
        <taxon>Kickxellomycetes</taxon>
        <taxon>Kickxellales</taxon>
        <taxon>Kickxellaceae</taxon>
        <taxon>Coemansia</taxon>
    </lineage>
</organism>
<dbReference type="OrthoDB" id="5584915at2759"/>
<dbReference type="Proteomes" id="UP001139887">
    <property type="component" value="Unassembled WGS sequence"/>
</dbReference>
<proteinExistence type="predicted"/>